<protein>
    <submittedName>
        <fullName evidence="5">Transcriptional regulator</fullName>
    </submittedName>
</protein>
<dbReference type="Proteomes" id="UP000231292">
    <property type="component" value="Unassembled WGS sequence"/>
</dbReference>
<comment type="caution">
    <text evidence="5">The sequence shown here is derived from an EMBL/GenBank/DDBJ whole genome shotgun (WGS) entry which is preliminary data.</text>
</comment>
<name>A0A2G9YKC4_9BACT</name>
<evidence type="ECO:0000256" key="3">
    <source>
        <dbReference type="ARBA" id="ARBA00023163"/>
    </source>
</evidence>
<evidence type="ECO:0000256" key="1">
    <source>
        <dbReference type="ARBA" id="ARBA00023015"/>
    </source>
</evidence>
<dbReference type="GO" id="GO:0003677">
    <property type="term" value="F:DNA binding"/>
    <property type="evidence" value="ECO:0007669"/>
    <property type="project" value="UniProtKB-KW"/>
</dbReference>
<dbReference type="InterPro" id="IPR001387">
    <property type="entry name" value="Cro/C1-type_HTH"/>
</dbReference>
<feature type="domain" description="HTH cro/C1-type" evidence="4">
    <location>
        <begin position="12"/>
        <end position="66"/>
    </location>
</feature>
<evidence type="ECO:0000259" key="4">
    <source>
        <dbReference type="PROSITE" id="PS50943"/>
    </source>
</evidence>
<accession>A0A2G9YKC4</accession>
<dbReference type="InterPro" id="IPR010982">
    <property type="entry name" value="Lambda_DNA-bd_dom_sf"/>
</dbReference>
<evidence type="ECO:0000313" key="6">
    <source>
        <dbReference type="Proteomes" id="UP000231292"/>
    </source>
</evidence>
<reference evidence="5 6" key="1">
    <citation type="submission" date="2017-09" db="EMBL/GenBank/DDBJ databases">
        <title>Depth-based differentiation of microbial function through sediment-hosted aquifers and enrichment of novel symbionts in the deep terrestrial subsurface.</title>
        <authorList>
            <person name="Probst A.J."/>
            <person name="Ladd B."/>
            <person name="Jarett J.K."/>
            <person name="Geller-Mcgrath D.E."/>
            <person name="Sieber C.M."/>
            <person name="Emerson J.B."/>
            <person name="Anantharaman K."/>
            <person name="Thomas B.C."/>
            <person name="Malmstrom R."/>
            <person name="Stieglmeier M."/>
            <person name="Klingl A."/>
            <person name="Woyke T."/>
            <person name="Ryan C.M."/>
            <person name="Banfield J.F."/>
        </authorList>
    </citation>
    <scope>NUCLEOTIDE SEQUENCE [LARGE SCALE GENOMIC DNA]</scope>
    <source>
        <strain evidence="5">CG23_combo_of_CG06-09_8_20_14_all_41_10</strain>
    </source>
</reference>
<dbReference type="PANTHER" id="PTHR46797:SF23">
    <property type="entry name" value="HTH-TYPE TRANSCRIPTIONAL REGULATOR SUTR"/>
    <property type="match status" value="1"/>
</dbReference>
<sequence length="68" mass="7959">MTDIKKLLGFKIKKIRQKNKMSQEVLSFESKLHRTYISDIERGNRNVSIKNIEKIAKALKVSLKELMP</sequence>
<evidence type="ECO:0000313" key="5">
    <source>
        <dbReference type="EMBL" id="PIP19592.1"/>
    </source>
</evidence>
<dbReference type="PANTHER" id="PTHR46797">
    <property type="entry name" value="HTH-TYPE TRANSCRIPTIONAL REGULATOR"/>
    <property type="match status" value="1"/>
</dbReference>
<dbReference type="GO" id="GO:0005829">
    <property type="term" value="C:cytosol"/>
    <property type="evidence" value="ECO:0007669"/>
    <property type="project" value="TreeGrafter"/>
</dbReference>
<proteinExistence type="predicted"/>
<keyword evidence="2" id="KW-0238">DNA-binding</keyword>
<dbReference type="SMART" id="SM00530">
    <property type="entry name" value="HTH_XRE"/>
    <property type="match status" value="1"/>
</dbReference>
<keyword evidence="1" id="KW-0805">Transcription regulation</keyword>
<gene>
    <name evidence="5" type="ORF">COX41_02075</name>
</gene>
<dbReference type="SUPFAM" id="SSF47413">
    <property type="entry name" value="lambda repressor-like DNA-binding domains"/>
    <property type="match status" value="1"/>
</dbReference>
<dbReference type="GO" id="GO:0003700">
    <property type="term" value="F:DNA-binding transcription factor activity"/>
    <property type="evidence" value="ECO:0007669"/>
    <property type="project" value="TreeGrafter"/>
</dbReference>
<dbReference type="EMBL" id="PCRK01000041">
    <property type="protein sequence ID" value="PIP19592.1"/>
    <property type="molecule type" value="Genomic_DNA"/>
</dbReference>
<dbReference type="PROSITE" id="PS50943">
    <property type="entry name" value="HTH_CROC1"/>
    <property type="match status" value="1"/>
</dbReference>
<dbReference type="InterPro" id="IPR050807">
    <property type="entry name" value="TransReg_Diox_bact_type"/>
</dbReference>
<dbReference type="CDD" id="cd00093">
    <property type="entry name" value="HTH_XRE"/>
    <property type="match status" value="1"/>
</dbReference>
<organism evidence="5 6">
    <name type="scientific">Candidatus Sherwoodlollariibacterium unditelluris</name>
    <dbReference type="NCBI Taxonomy" id="1974757"/>
    <lineage>
        <taxon>Bacteria</taxon>
        <taxon>Pseudomonadati</taxon>
        <taxon>Candidatus Omnitrophota</taxon>
        <taxon>Candidatus Sherwoodlollariibacterium</taxon>
    </lineage>
</organism>
<evidence type="ECO:0000256" key="2">
    <source>
        <dbReference type="ARBA" id="ARBA00023125"/>
    </source>
</evidence>
<dbReference type="Pfam" id="PF01381">
    <property type="entry name" value="HTH_3"/>
    <property type="match status" value="1"/>
</dbReference>
<dbReference type="AlphaFoldDB" id="A0A2G9YKC4"/>
<keyword evidence="3" id="KW-0804">Transcription</keyword>
<dbReference type="Gene3D" id="1.10.260.40">
    <property type="entry name" value="lambda repressor-like DNA-binding domains"/>
    <property type="match status" value="1"/>
</dbReference>